<dbReference type="PROSITE" id="PS50048">
    <property type="entry name" value="ZN2_CY6_FUNGAL_2"/>
    <property type="match status" value="1"/>
</dbReference>
<dbReference type="PROSITE" id="PS00463">
    <property type="entry name" value="ZN2_CY6_FUNGAL_1"/>
    <property type="match status" value="1"/>
</dbReference>
<feature type="compositionally biased region" description="Low complexity" evidence="5">
    <location>
        <begin position="789"/>
        <end position="816"/>
    </location>
</feature>
<keyword evidence="4" id="KW-0539">Nucleus</keyword>
<dbReference type="Proteomes" id="UP001212152">
    <property type="component" value="Unassembled WGS sequence"/>
</dbReference>
<dbReference type="GO" id="GO:0006351">
    <property type="term" value="P:DNA-templated transcription"/>
    <property type="evidence" value="ECO:0007669"/>
    <property type="project" value="InterPro"/>
</dbReference>
<dbReference type="PANTHER" id="PTHR46910:SF3">
    <property type="entry name" value="HALOTOLERANCE PROTEIN 9-RELATED"/>
    <property type="match status" value="1"/>
</dbReference>
<evidence type="ECO:0000313" key="7">
    <source>
        <dbReference type="EMBL" id="KAJ3182040.1"/>
    </source>
</evidence>
<dbReference type="InterPro" id="IPR050987">
    <property type="entry name" value="AtrR-like"/>
</dbReference>
<keyword evidence="2" id="KW-0479">Metal-binding</keyword>
<dbReference type="SUPFAM" id="SSF57701">
    <property type="entry name" value="Zn2/Cys6 DNA-binding domain"/>
    <property type="match status" value="1"/>
</dbReference>
<dbReference type="SMART" id="SM00906">
    <property type="entry name" value="Fungal_trans"/>
    <property type="match status" value="1"/>
</dbReference>
<evidence type="ECO:0000313" key="8">
    <source>
        <dbReference type="Proteomes" id="UP001212152"/>
    </source>
</evidence>
<dbReference type="GO" id="GO:0003677">
    <property type="term" value="F:DNA binding"/>
    <property type="evidence" value="ECO:0007669"/>
    <property type="project" value="UniProtKB-KW"/>
</dbReference>
<keyword evidence="8" id="KW-1185">Reference proteome</keyword>
<feature type="region of interest" description="Disordered" evidence="5">
    <location>
        <begin position="1"/>
        <end position="88"/>
    </location>
</feature>
<dbReference type="GO" id="GO:0008270">
    <property type="term" value="F:zinc ion binding"/>
    <property type="evidence" value="ECO:0007669"/>
    <property type="project" value="InterPro"/>
</dbReference>
<feature type="compositionally biased region" description="Low complexity" evidence="5">
    <location>
        <begin position="48"/>
        <end position="88"/>
    </location>
</feature>
<evidence type="ECO:0000256" key="5">
    <source>
        <dbReference type="SAM" id="MobiDB-lite"/>
    </source>
</evidence>
<dbReference type="PANTHER" id="PTHR46910">
    <property type="entry name" value="TRANSCRIPTION FACTOR PDR1"/>
    <property type="match status" value="1"/>
</dbReference>
<dbReference type="EMBL" id="JADGJQ010000010">
    <property type="protein sequence ID" value="KAJ3182040.1"/>
    <property type="molecule type" value="Genomic_DNA"/>
</dbReference>
<name>A0AAD5XPD7_9FUNG</name>
<dbReference type="InterPro" id="IPR036864">
    <property type="entry name" value="Zn2-C6_fun-type_DNA-bd_sf"/>
</dbReference>
<organism evidence="7 8">
    <name type="scientific">Geranomyces variabilis</name>
    <dbReference type="NCBI Taxonomy" id="109894"/>
    <lineage>
        <taxon>Eukaryota</taxon>
        <taxon>Fungi</taxon>
        <taxon>Fungi incertae sedis</taxon>
        <taxon>Chytridiomycota</taxon>
        <taxon>Chytridiomycota incertae sedis</taxon>
        <taxon>Chytridiomycetes</taxon>
        <taxon>Spizellomycetales</taxon>
        <taxon>Powellomycetaceae</taxon>
        <taxon>Geranomyces</taxon>
    </lineage>
</organism>
<feature type="region of interest" description="Disordered" evidence="5">
    <location>
        <begin position="849"/>
        <end position="908"/>
    </location>
</feature>
<feature type="compositionally biased region" description="Low complexity" evidence="5">
    <location>
        <begin position="9"/>
        <end position="33"/>
    </location>
</feature>
<dbReference type="Pfam" id="PF00172">
    <property type="entry name" value="Zn_clus"/>
    <property type="match status" value="1"/>
</dbReference>
<evidence type="ECO:0000256" key="2">
    <source>
        <dbReference type="ARBA" id="ARBA00022723"/>
    </source>
</evidence>
<dbReference type="AlphaFoldDB" id="A0AAD5XPD7"/>
<gene>
    <name evidence="7" type="ORF">HDU87_000380</name>
</gene>
<dbReference type="InterPro" id="IPR001138">
    <property type="entry name" value="Zn2Cys6_DnaBD"/>
</dbReference>
<dbReference type="CDD" id="cd12148">
    <property type="entry name" value="fungal_TF_MHR"/>
    <property type="match status" value="1"/>
</dbReference>
<evidence type="ECO:0000256" key="3">
    <source>
        <dbReference type="ARBA" id="ARBA00023125"/>
    </source>
</evidence>
<feature type="compositionally biased region" description="Polar residues" evidence="5">
    <location>
        <begin position="865"/>
        <end position="878"/>
    </location>
</feature>
<feature type="region of interest" description="Disordered" evidence="5">
    <location>
        <begin position="615"/>
        <end position="645"/>
    </location>
</feature>
<feature type="compositionally biased region" description="Pro residues" evidence="5">
    <location>
        <begin position="617"/>
        <end position="638"/>
    </location>
</feature>
<comment type="subcellular location">
    <subcellularLocation>
        <location evidence="1">Nucleus</location>
    </subcellularLocation>
</comment>
<sequence>MHGNNTSYQPQQQQQQQHHQLQPNRMATSSPSPSEDDDDPHDEDRDGSPAAAASSSSPLLPELSPAPTTATAASSSQASQGPITTTTTISTISTGNASVEVFNGQPKRTRASKACDVCRKKRTKCSGGLPCAGCAAFEFHCSYTETTKRRGPVRKNTIKTLESRLKMMESLLASGGDGEEGGQEGQNANAKSANGGGGGGEASTSTDVVARVRPRDDGPSRRGSLAKRPKVENTGSMLVMDVGASFVMWYGRSAWAVHQSPRYQDGVLTLPFRIPSAVVNPSSPLHLVALRQVLPFTHEQIMILAKRYFHVIHPFLPIVDRGVFFRTLAEGPDSHPFRALLYSILIVASQQAGEFEVTAEATADMGEKLHQILVGYEAPHCWIVQSLLLLALTNQLASDKPEKPIITSKWRLAGLAVRYAQELGLHRNLHDIKRPVESGSGVTEETRRRTWFACYVLDRCTAVVTGRPCCIHDDDWDTPLPTGFSELEEERLDLEYFVKYIELTEIMGMMLKKVNSARGIWGRRGKTNKAEGGAEIVADLRTRLDRWLESLPAFLRLDPNPSELQHWTRREMLHATWHTIVLLSRRALLGTYDAECSNSTAALVGILETLKNGTESPLPPSIAKPPGMPSPPPPPPTPQSADQPNFLARPHRHYLFPGTAITFFTTWDALLTQHLAGDEEALARMDRIHSLMETLASEHPVFLVSLGLMADSLEAKGIHSSLTAWASNARRARAMWGAGSGRYPGDSPITTGDEDLDGLGDLDEERAPWIADPPAVVAAANAFMHTTSTTTGPLGAAGAPLQQQSQLQPSQMWSSPSPTPPGGPFGITAVAQQQQQQTAMQTQAPLLSYPPALRGSSRMLPPSGVHTTTSHRQQQHVPQQMPGIYPATGMPQLPHQQQQQQQQQQHPSQLPVYPTIANMGFVALDPSLGGTPGGYVPPPAPRRQHVNQEDDFLSAMFGDLEDTAVWDLMGFV</sequence>
<dbReference type="SMART" id="SM00066">
    <property type="entry name" value="GAL4"/>
    <property type="match status" value="1"/>
</dbReference>
<dbReference type="GO" id="GO:0005634">
    <property type="term" value="C:nucleus"/>
    <property type="evidence" value="ECO:0007669"/>
    <property type="project" value="UniProtKB-SubCell"/>
</dbReference>
<reference evidence="7" key="1">
    <citation type="submission" date="2020-05" db="EMBL/GenBank/DDBJ databases">
        <title>Phylogenomic resolution of chytrid fungi.</title>
        <authorList>
            <person name="Stajich J.E."/>
            <person name="Amses K."/>
            <person name="Simmons R."/>
            <person name="Seto K."/>
            <person name="Myers J."/>
            <person name="Bonds A."/>
            <person name="Quandt C.A."/>
            <person name="Barry K."/>
            <person name="Liu P."/>
            <person name="Grigoriev I."/>
            <person name="Longcore J.E."/>
            <person name="James T.Y."/>
        </authorList>
    </citation>
    <scope>NUCLEOTIDE SEQUENCE</scope>
    <source>
        <strain evidence="7">JEL0379</strain>
    </source>
</reference>
<feature type="compositionally biased region" description="Low complexity" evidence="5">
    <location>
        <begin position="891"/>
        <end position="908"/>
    </location>
</feature>
<protein>
    <recommendedName>
        <fullName evidence="6">Zn(2)-C6 fungal-type domain-containing protein</fullName>
    </recommendedName>
</protein>
<feature type="region of interest" description="Disordered" evidence="5">
    <location>
        <begin position="789"/>
        <end position="823"/>
    </location>
</feature>
<evidence type="ECO:0000256" key="4">
    <source>
        <dbReference type="ARBA" id="ARBA00023242"/>
    </source>
</evidence>
<dbReference type="GO" id="GO:0000981">
    <property type="term" value="F:DNA-binding transcription factor activity, RNA polymerase II-specific"/>
    <property type="evidence" value="ECO:0007669"/>
    <property type="project" value="InterPro"/>
</dbReference>
<comment type="caution">
    <text evidence="7">The sequence shown here is derived from an EMBL/GenBank/DDBJ whole genome shotgun (WGS) entry which is preliminary data.</text>
</comment>
<feature type="region of interest" description="Disordered" evidence="5">
    <location>
        <begin position="173"/>
        <end position="229"/>
    </location>
</feature>
<keyword evidence="3" id="KW-0238">DNA-binding</keyword>
<evidence type="ECO:0000259" key="6">
    <source>
        <dbReference type="PROSITE" id="PS50048"/>
    </source>
</evidence>
<dbReference type="CDD" id="cd00067">
    <property type="entry name" value="GAL4"/>
    <property type="match status" value="1"/>
</dbReference>
<dbReference type="Gene3D" id="4.10.240.10">
    <property type="entry name" value="Zn(2)-C6 fungal-type DNA-binding domain"/>
    <property type="match status" value="1"/>
</dbReference>
<dbReference type="InterPro" id="IPR007219">
    <property type="entry name" value="XnlR_reg_dom"/>
</dbReference>
<proteinExistence type="predicted"/>
<dbReference type="Pfam" id="PF04082">
    <property type="entry name" value="Fungal_trans"/>
    <property type="match status" value="1"/>
</dbReference>
<evidence type="ECO:0000256" key="1">
    <source>
        <dbReference type="ARBA" id="ARBA00004123"/>
    </source>
</evidence>
<accession>A0AAD5XPD7</accession>
<feature type="domain" description="Zn(2)-C6 fungal-type" evidence="6">
    <location>
        <begin position="114"/>
        <end position="143"/>
    </location>
</feature>